<gene>
    <name evidence="5" type="ORF">SAMN05660691_01878</name>
</gene>
<dbReference type="Gene3D" id="2.60.40.1120">
    <property type="entry name" value="Carboxypeptidase-like, regulatory domain"/>
    <property type="match status" value="1"/>
</dbReference>
<keyword evidence="6" id="KW-1185">Reference proteome</keyword>
<reference evidence="6" key="1">
    <citation type="submission" date="2016-10" db="EMBL/GenBank/DDBJ databases">
        <authorList>
            <person name="Varghese N."/>
            <person name="Submissions S."/>
        </authorList>
    </citation>
    <scope>NUCLEOTIDE SEQUENCE [LARGE SCALE GENOMIC DNA]</scope>
    <source>
        <strain evidence="6">DSM 17616</strain>
    </source>
</reference>
<dbReference type="Gene3D" id="2.40.170.20">
    <property type="entry name" value="TonB-dependent receptor, beta-barrel domain"/>
    <property type="match status" value="1"/>
</dbReference>
<comment type="subcellular location">
    <subcellularLocation>
        <location evidence="1">Cell outer membrane</location>
    </subcellularLocation>
</comment>
<evidence type="ECO:0000256" key="1">
    <source>
        <dbReference type="ARBA" id="ARBA00004442"/>
    </source>
</evidence>
<feature type="signal peptide" evidence="4">
    <location>
        <begin position="1"/>
        <end position="43"/>
    </location>
</feature>
<accession>A0A1H6LN77</accession>
<organism evidence="5 6">
    <name type="scientific">Rheinheimera pacifica</name>
    <dbReference type="NCBI Taxonomy" id="173990"/>
    <lineage>
        <taxon>Bacteria</taxon>
        <taxon>Pseudomonadati</taxon>
        <taxon>Pseudomonadota</taxon>
        <taxon>Gammaproteobacteria</taxon>
        <taxon>Chromatiales</taxon>
        <taxon>Chromatiaceae</taxon>
        <taxon>Rheinheimera</taxon>
    </lineage>
</organism>
<sequence length="1012" mass="110624">MKSTQHTLAKSRLACATQRAFSSPKTVSAFVLAGMLACAPALAQQAGGIRGKVTTEQTGISVEGVTVVASSPVLPRPRTVQTREDGSFNLPLLVPGRYTLTITAADGSVRTMEVDVLLDQTANVNVDLEPRTAGIETIQIIGSPLMAQSTNAALGTSLGAEVVSSLPIGQDYRDMLKIVPGVQYSEASVLGPAAGGSGAHNKYGFDGVDVSMPLFGNLASEPSTHDIEMVSIERGGAKAIGFNRSGGFAINSKSKSGTNEFKGNIDYKIQNKSFSATPEDGVIEDKDKTWLTTSLSGPLIEDRLFFYGSYYRPEEEGSSRVTAYGDVKPYKSERDEYFGKLTWAATDDLLLNASYRDSDKEETGDSIRQFEADSVSVGGTAAQKIFTFDGTYILGDYTTLSFQASKFELKTASRPDVILSLVPEAGASLDINNLEQMGYINVPSLLAADNPQAAVFNPGAQVLIDRYGYVEDGIRKGGGGVGAYSQFNNQNFFRDSIELALDHEIIGNNVVHSIHIGLKYNESEEELSRLSNGWGSITYNGGRADLALDSTVTGINSGDVYYVASTEQMSFLNEQGQTVSPIFSSIKSLNLEINDTIEHGDFIYNIGVLISKDTLYGQGLSPNSANGSGFELARGEKYKMYSFDWKDMIQPRLGVTWRYDGDDTVFANYASYNPEASSLARAASWDRNTQASLRSYFDADGNFLASGAASGSSGKLFADNMKPHRIDEITLGTTKAITDRLQLRGHTRYRYGSHFWEDMPNNGRIAPYPASSQAPGVPAHIAEKGLYIPDLAERMDGIGTASPTTYVIAEVDDGQTKYWEVSVEAEYFGDRTYLNASYVWSHFYGNFDQDNTTTSNDANTFLGSSLYGDGFGRYSWDNRYGTLAADKPHLFKVFGYYTTDWKANVGAYFIYQSGAAWEAWDGSYYGSTISSSRFAEPAGSRRGPSHWQLDLSYTQNFTLADKYVLRFRADLFNVFDRQTGYNFDPTVTNTTFGEARSFYNPRRLQLSVGFDF</sequence>
<evidence type="ECO:0000256" key="3">
    <source>
        <dbReference type="ARBA" id="ARBA00023237"/>
    </source>
</evidence>
<dbReference type="InterPro" id="IPR036942">
    <property type="entry name" value="Beta-barrel_TonB_sf"/>
</dbReference>
<dbReference type="RefSeq" id="WP_092792607.1">
    <property type="nucleotide sequence ID" value="NZ_FNXF01000005.1"/>
</dbReference>
<keyword evidence="2" id="KW-0472">Membrane</keyword>
<dbReference type="Pfam" id="PF13620">
    <property type="entry name" value="CarboxypepD_reg"/>
    <property type="match status" value="1"/>
</dbReference>
<dbReference type="OrthoDB" id="9768147at2"/>
<keyword evidence="5" id="KW-0121">Carboxypeptidase</keyword>
<protein>
    <submittedName>
        <fullName evidence="5">Carboxypeptidase regulatory-like domain-containing protein</fullName>
    </submittedName>
</protein>
<dbReference type="STRING" id="173990.SAMN05660691_01878"/>
<dbReference type="GO" id="GO:0004180">
    <property type="term" value="F:carboxypeptidase activity"/>
    <property type="evidence" value="ECO:0007669"/>
    <property type="project" value="UniProtKB-KW"/>
</dbReference>
<dbReference type="EMBL" id="FNXF01000005">
    <property type="protein sequence ID" value="SEH86367.1"/>
    <property type="molecule type" value="Genomic_DNA"/>
</dbReference>
<dbReference type="GO" id="GO:0030246">
    <property type="term" value="F:carbohydrate binding"/>
    <property type="evidence" value="ECO:0007669"/>
    <property type="project" value="InterPro"/>
</dbReference>
<keyword evidence="5" id="KW-0645">Protease</keyword>
<dbReference type="GO" id="GO:0009279">
    <property type="term" value="C:cell outer membrane"/>
    <property type="evidence" value="ECO:0007669"/>
    <property type="project" value="UniProtKB-SubCell"/>
</dbReference>
<name>A0A1H6LN77_9GAMM</name>
<evidence type="ECO:0000256" key="4">
    <source>
        <dbReference type="SAM" id="SignalP"/>
    </source>
</evidence>
<dbReference type="Proteomes" id="UP000199371">
    <property type="component" value="Unassembled WGS sequence"/>
</dbReference>
<evidence type="ECO:0000313" key="5">
    <source>
        <dbReference type="EMBL" id="SEH86367.1"/>
    </source>
</evidence>
<dbReference type="SUPFAM" id="SSF49452">
    <property type="entry name" value="Starch-binding domain-like"/>
    <property type="match status" value="1"/>
</dbReference>
<proteinExistence type="predicted"/>
<feature type="chain" id="PRO_5011794391" evidence="4">
    <location>
        <begin position="44"/>
        <end position="1012"/>
    </location>
</feature>
<keyword evidence="5" id="KW-0378">Hydrolase</keyword>
<dbReference type="SUPFAM" id="SSF56935">
    <property type="entry name" value="Porins"/>
    <property type="match status" value="1"/>
</dbReference>
<keyword evidence="3" id="KW-0998">Cell outer membrane</keyword>
<dbReference type="AlphaFoldDB" id="A0A1H6LN77"/>
<evidence type="ECO:0000256" key="2">
    <source>
        <dbReference type="ARBA" id="ARBA00023136"/>
    </source>
</evidence>
<evidence type="ECO:0000313" key="6">
    <source>
        <dbReference type="Proteomes" id="UP000199371"/>
    </source>
</evidence>
<dbReference type="InterPro" id="IPR013784">
    <property type="entry name" value="Carb-bd-like_fold"/>
</dbReference>
<keyword evidence="4" id="KW-0732">Signal</keyword>